<dbReference type="Proteomes" id="UP000095453">
    <property type="component" value="Unassembled WGS sequence"/>
</dbReference>
<organism evidence="2 3">
    <name type="scientific">Roseburia inulinivorans</name>
    <dbReference type="NCBI Taxonomy" id="360807"/>
    <lineage>
        <taxon>Bacteria</taxon>
        <taxon>Bacillati</taxon>
        <taxon>Bacillota</taxon>
        <taxon>Clostridia</taxon>
        <taxon>Lachnospirales</taxon>
        <taxon>Lachnospiraceae</taxon>
        <taxon>Roseburia</taxon>
    </lineage>
</organism>
<evidence type="ECO:0000256" key="1">
    <source>
        <dbReference type="SAM" id="Phobius"/>
    </source>
</evidence>
<feature type="transmembrane region" description="Helical" evidence="1">
    <location>
        <begin position="103"/>
        <end position="123"/>
    </location>
</feature>
<feature type="transmembrane region" description="Helical" evidence="1">
    <location>
        <begin position="358"/>
        <end position="375"/>
    </location>
</feature>
<keyword evidence="1" id="KW-0472">Membrane</keyword>
<feature type="transmembrane region" description="Helical" evidence="1">
    <location>
        <begin position="326"/>
        <end position="346"/>
    </location>
</feature>
<feature type="transmembrane region" description="Helical" evidence="1">
    <location>
        <begin position="129"/>
        <end position="147"/>
    </location>
</feature>
<feature type="transmembrane region" description="Helical" evidence="1">
    <location>
        <begin position="196"/>
        <end position="213"/>
    </location>
</feature>
<evidence type="ECO:0000313" key="2">
    <source>
        <dbReference type="EMBL" id="CUN08543.1"/>
    </source>
</evidence>
<protein>
    <recommendedName>
        <fullName evidence="4">Glucosyl transferase GtrII</fullName>
    </recommendedName>
</protein>
<dbReference type="InterPro" id="IPR025686">
    <property type="entry name" value="Glucos_trans_II"/>
</dbReference>
<feature type="transmembrane region" description="Helical" evidence="1">
    <location>
        <begin position="75"/>
        <end position="96"/>
    </location>
</feature>
<sequence length="511" mass="58719">MLYMEKAKEKWCAALAVFVCGFMAHGYFFTNKISYHDDSCYYFGVGMTFGSGRWALGLIQKVMNKVGFLNYSSSWWNGGLCILLTAVCAVLLVELLQIRQKSYAVLLGALLIAFPAMASLFAYMFTAPYYMFAVLLMIVAVYTAVRYPYGYLPAIVIIAFSMGIYQTYFGVATSLFVLILLRDMEDRSFAQNVMEAFKYLFTLLGGMLLYFLCNRVCIKIFQITLVEYQGINNMANVTMRSLIGSVKRAYLGFFQPIFQDLCGISSHRTIRFLYLLIYIIAGGLVIKQLCKKEIELWNRIYFFVLCCMIPLSLNIIYVMSVSDKTVIHTLMIYPYLIGLLYPMVFLKKENLHHKIWKSISMLYCVVAALLSVYYMKLDNVAYLKADYQQQTAISYYTEVISQIKDLDGYNSKMPVLFYGTAGSKDESIPEQWQFDVVDLQGYGNNMHDFIAYYANKDFIELHCGYTYQEPENRDSIISSMQFQEMPQYPCDGSIKIIDGVVVVKWSNIEVR</sequence>
<dbReference type="EMBL" id="CYXX01000012">
    <property type="protein sequence ID" value="CUN08543.1"/>
    <property type="molecule type" value="Genomic_DNA"/>
</dbReference>
<evidence type="ECO:0000313" key="3">
    <source>
        <dbReference type="Proteomes" id="UP000095453"/>
    </source>
</evidence>
<keyword evidence="1" id="KW-1133">Transmembrane helix</keyword>
<dbReference type="AlphaFoldDB" id="A0A173U0B8"/>
<reference evidence="2 3" key="1">
    <citation type="submission" date="2015-09" db="EMBL/GenBank/DDBJ databases">
        <authorList>
            <consortium name="Pathogen Informatics"/>
        </authorList>
    </citation>
    <scope>NUCLEOTIDE SEQUENCE [LARGE SCALE GENOMIC DNA]</scope>
    <source>
        <strain evidence="2 3">2789STDY5608887</strain>
    </source>
</reference>
<dbReference type="RefSeq" id="WP_055169229.1">
    <property type="nucleotide sequence ID" value="NZ_CYXX01000012.1"/>
</dbReference>
<evidence type="ECO:0008006" key="4">
    <source>
        <dbReference type="Google" id="ProtNLM"/>
    </source>
</evidence>
<feature type="transmembrane region" description="Helical" evidence="1">
    <location>
        <begin position="301"/>
        <end position="320"/>
    </location>
</feature>
<keyword evidence="1" id="KW-0812">Transmembrane</keyword>
<proteinExistence type="predicted"/>
<feature type="transmembrane region" description="Helical" evidence="1">
    <location>
        <begin position="12"/>
        <end position="29"/>
    </location>
</feature>
<feature type="transmembrane region" description="Helical" evidence="1">
    <location>
        <begin position="272"/>
        <end position="289"/>
    </location>
</feature>
<gene>
    <name evidence="2" type="ORF">ERS852444_01810</name>
</gene>
<accession>A0A173U0B8</accession>
<name>A0A173U0B8_9FIRM</name>
<dbReference type="Pfam" id="PF14264">
    <property type="entry name" value="Glucos_trans_II"/>
    <property type="match status" value="1"/>
</dbReference>
<feature type="transmembrane region" description="Helical" evidence="1">
    <location>
        <begin position="154"/>
        <end position="181"/>
    </location>
</feature>